<sequence>MADDDKYVEYLKRVTGELRQTRRRLREVEYRSQEPIAITAMSCRFPGDIRSPEDLWRLVDEGRDAIGPLPDDRGWDVEGRYDPDSDEPGKLATQEGGYLRDAASFDAAFFGMSPREALATDPQQRILLEASWELLERAGIRPQTLRGSSTGVFVGATTFGYGQGDVEAPEDVQGMMLTGNATAVASGRISYVLGLEGPSVTLDTACSSSLVALHWAVQALRSGECDLALAGGVAVMATPSLLFEFSRQRGLARDGRCKAFAEAADGTSWSEGVGLLLVERLSDARRNGHPVLAVVRGSAVNQDGASNGLTAPNGPAQQRVIEQALASAGISAADIDAVEAHGTGTSLGDPIEAQALLATYGRAKDAERPLYLSSLKSNIGHTQAAAGAAGVIKTVMALQHGRLPRTLHVDRPTTHVDWDAGHVQLLTEATDWPLTGDRPRRAAVSAFGISGTNAHTILEAAPEETAESGEAGGAGETDRPDNTSTPLAPAPDARLPLALWPLSARGAQTLRAQAARLGEHIDAHPADDPHVTARALARTRQSFEHRAVVLAADTTAVRDALRALAEGEDHPALVTGRTLRGATAFLFSGQGAQRPGMGRELYEAFPAFARAFDEVCAHLDPELGLDLKEAVFDSAPDDEALRETGLAQPALFAVEVSLYRLLESWGVTPKYLLGHSLGELSAAHIAGVWSLPDACRLVAARGRLMRELPRGGAMVSVEATEDEVTALLAAHGDAVSIAAVNGPRATVISGDTAAVEAVASALAARGRTTRELRVSHAFHSARMDGVLDAFREVAASVTAHPPRLTVISNLTGRPATAEELASADYWVRHLRHAVRFADGVDWLATHGVTRYLELGPDTTLTALARAALPDDGADRLCAPVLRKDHPEPRTLLAAVAAAHVHGASVDLTALLGSDPADPRVDLPTYAFAQDRYWLLPAVATGDVTGAGLTGAGHPLLGAVVRVADDDRVLLTGRLSHRTQPWLADHAVSGTVLLPGTAFVELVLRAGDEVGCGLLDDLTLEAPLVLPDATGVQLQIVLGAPDTAGRRPVAVHSRADADDDSPWTRHATAVLAQAPAAPEAEPVAWPPAQARAIPLDGFYEALDAQGYRYGPAFQGLRAAWRSGDTWYAEVVLPEDQHRDAARFGLHPALLDAALHAQLAGRGEGGDGGEQAEVGMPFAFSGVTLHAVGATELRVRLDRAPSGAISLHLADGTGHPVATVDSLVSRPVGRGTPHLSRPADGALYAVRWSAAALPAAPDTDGWRLAGDDPAGLVPAWPALDAAAAPEVAVLPYASTAGETPAGISGRALSDLRTLLADPRTDGAPLVIVTRGAVSAADGEDVTDLSAAAVWGLVRSAQTENPGRLVLADLDDTDASRAALAAAVSTGAAQLALREGALLTPALARTSAPADREPGWDTEGTVLITGGTGALGALVARHLVTTHAVRSLLLVSRRGTAAPGARELADELAAHGAAVRVEACDAADADALAALLGTLPADRPLRAVVHTAGILDDGVLGSLTPDRLATVLRAKADAALALHTVTREADLTAFVLFSSASGLLGGAGQANYAAANTVLDALAHHRRAAGLPATSLAWTLVDHDSGMTGGLSDEDRRRIAASGLPALAPGPALRLLDEALATGEPFLAPLRTDPAALRSAASAGRLPALLHGLVPGQTRRTAKSSDADASALGRSLSGRSVSEQERLLLDVVRRHAAAALGHGSADAVDGEQSFKDLGFDSLTSVDLRNRLNAETGLRLPATLVFDHPRPSVLAGHLTRELTGITQEAAATRTAVADDDPVVIVAMACQYPGGVTSPEDLWRFVSEGGDAIGAFPTDRGWDLDRLTGMEAGFLYGATHFDASLFGIAPREALAMDPQQRLLLETSWEVFERAGIDPLSLRSTATGVYVGAMGSGYGSGLTEIPEGMEGYLGLGVSGSVLSGRIAYTFGLEGPTMTVDTACSSGLVSLHLAAHALRQGECSMALAGGITVMATPGTYTEFTAQNGLAADGRCKAFAAAADGTSFAEGVGMLLLERLSDARRAGHPVLAVVRASATNQDGASNGLTAPNGPSQERVIRQALASAGITAADVDAVEAHGTGTSLGDPIEAQALFATYGRARPEGEPLLLGSAKSNFGHTQAAAGPAGIIKMVMAMRHGELPRTLHVDEPSPHIDWSSGTIELLTEARPWPARSDRPRRAGVSSFGISGSNAHVVLEEPPAAEPAAERPAPAAAPRVYPVSGHTPDALRAQAARLRTHLLHHDDDPRDLARALAVTRHPQPSRAVVVAADRDELLAGLAAVASGEPDARTATGTADGGRLAVLFSGQGAQRPGMGRDLYEAHPVYARTFDDVCAELDRHLEGPALRDVVLAAADSPEAALLDRTAYTQAALFAHGTAAHALATSWGVRADVLAGHSIGELTAAHVSGVFGLADACALVGARGRLMQNLPEGGAMAALEATEEEVGPLLADRTDRVAVAAVNGPVSVVVSGHTEDVEAIAAEFAARGRRTRRLKVSHAFHSPLMDAMLDDFRAVAARVVFHTPTVPVVSNLSGALATGDDLLTPEYWVRHVRGAVRFADTVRTLEENGVTHCLELGPDATLTTLVGNGLGAGEAITAVPLARRDLPEGRSALLAAATLHAHGLGDVPAVPADAETRRVSLPTYAFQRERFWLEASAPAPAADSDAAFWDLVEAADPTALADRLAVGTDAPLSAVLPALAAWRGEVRGEARVQRWEHRVVWQPAAEATATLTGGWILAVPTRLDGGPWALSVADALTAHGARVRVLPVDCATADRANLAAALTDLCRDDEGPWTGVLSLLAADTDALPGLDAVPAGLAATTALVQALADGAAGTAAVRLWTLTAGAAGVLGTEAPAAPEQAAVWGLGRTAALEHPQLWGGLVDLPAGTDAAVTADTARRLAAVLGGHTGEDQTAVRPAGTFLRRLERVPAGAPQAPAPDWSGTVLLTGATGALGLRTAAWLAAHDATRIVAVSRSGAGSDGAARLKDLLADSGTELVLAACDIADRDALAALLAEHPVDAVVHAAGVLDDRLLDRMDPAALDRVLRPKLAAARHLDELTRERELTAFVLYSSVSGTLGTIGQANYAAANAYLDALAERRRAAGLPAVSVAWGPWGGGGMATADADSENRMRRGGIEPLDPERAVDVLGRAAARADAVLVVADIDWARFAPGFTTSRPSPLLTGLPEVRDLLTRREETADAPRALRERLAAQTTAERERTLTALVRTEAATVLGHTGTDRVGATTAFNALGFDSLMAVELRNRIGVATGLALPATLLFDQPSATALAGYLRGRLSDDTDGAAAILAGLDSLEAALAALEQDDTRRDRIGARLQSLLGHFGRTAATVAAPATGGDDVSDRIESAGASEIFDFIENDLGIS</sequence>
<dbReference type="InterPro" id="IPR014030">
    <property type="entry name" value="Ketoacyl_synth_N"/>
</dbReference>
<dbReference type="InterPro" id="IPR014031">
    <property type="entry name" value="Ketoacyl_synth_C"/>
</dbReference>
<feature type="active site" description="Proton donor; for dehydratase activity" evidence="9">
    <location>
        <position position="1150"/>
    </location>
</feature>
<dbReference type="GO" id="GO:0004315">
    <property type="term" value="F:3-oxoacyl-[acyl-carrier-protein] synthase activity"/>
    <property type="evidence" value="ECO:0007669"/>
    <property type="project" value="InterPro"/>
</dbReference>
<dbReference type="InterPro" id="IPR018201">
    <property type="entry name" value="Ketoacyl_synth_AS"/>
</dbReference>
<evidence type="ECO:0000256" key="8">
    <source>
        <dbReference type="ARBA" id="ARBA00023315"/>
    </source>
</evidence>
<proteinExistence type="predicted"/>
<reference evidence="14 15" key="1">
    <citation type="submission" date="2018-07" db="EMBL/GenBank/DDBJ databases">
        <title>Streptomyces species from bats.</title>
        <authorList>
            <person name="Dunlap C."/>
        </authorList>
    </citation>
    <scope>NUCLEOTIDE SEQUENCE [LARGE SCALE GENOMIC DNA]</scope>
    <source>
        <strain evidence="14 15">AC230</strain>
    </source>
</reference>
<keyword evidence="15" id="KW-1185">Reference proteome</keyword>
<dbReference type="RefSeq" id="WP_114621914.1">
    <property type="nucleotide sequence ID" value="NZ_QQNA01000010.1"/>
</dbReference>
<dbReference type="SMART" id="SM00826">
    <property type="entry name" value="PKS_DH"/>
    <property type="match status" value="1"/>
</dbReference>
<keyword evidence="7" id="KW-0511">Multifunctional enzyme</keyword>
<dbReference type="PROSITE" id="PS00012">
    <property type="entry name" value="PHOSPHOPANTETHEINE"/>
    <property type="match status" value="2"/>
</dbReference>
<evidence type="ECO:0000256" key="1">
    <source>
        <dbReference type="ARBA" id="ARBA00001957"/>
    </source>
</evidence>
<dbReference type="PROSITE" id="PS50075">
    <property type="entry name" value="CARRIER"/>
    <property type="match status" value="2"/>
</dbReference>
<keyword evidence="3" id="KW-0596">Phosphopantetheine</keyword>
<dbReference type="Pfam" id="PF00550">
    <property type="entry name" value="PP-binding"/>
    <property type="match status" value="2"/>
</dbReference>
<keyword evidence="4" id="KW-0597">Phosphoprotein</keyword>
<dbReference type="InterPro" id="IPR020806">
    <property type="entry name" value="PKS_PP-bd"/>
</dbReference>
<dbReference type="InterPro" id="IPR049551">
    <property type="entry name" value="PKS_DH_C"/>
</dbReference>
<dbReference type="CDD" id="cd08952">
    <property type="entry name" value="KR_1_SDR_x"/>
    <property type="match status" value="1"/>
</dbReference>
<accession>A0A370BHH6</accession>
<keyword evidence="8" id="KW-0012">Acyltransferase</keyword>
<dbReference type="SUPFAM" id="SSF53901">
    <property type="entry name" value="Thiolase-like"/>
    <property type="match status" value="2"/>
</dbReference>
<dbReference type="SUPFAM" id="SSF47336">
    <property type="entry name" value="ACP-like"/>
    <property type="match status" value="2"/>
</dbReference>
<evidence type="ECO:0000256" key="6">
    <source>
        <dbReference type="ARBA" id="ARBA00023194"/>
    </source>
</evidence>
<comment type="pathway">
    <text evidence="2">Antibiotic biosynthesis.</text>
</comment>
<dbReference type="Pfam" id="PF00109">
    <property type="entry name" value="ketoacyl-synt"/>
    <property type="match status" value="2"/>
</dbReference>
<evidence type="ECO:0000256" key="7">
    <source>
        <dbReference type="ARBA" id="ARBA00023268"/>
    </source>
</evidence>
<dbReference type="FunFam" id="3.40.366.10:FF:000002">
    <property type="entry name" value="Probable polyketide synthase 2"/>
    <property type="match status" value="1"/>
</dbReference>
<dbReference type="GO" id="GO:0006633">
    <property type="term" value="P:fatty acid biosynthetic process"/>
    <property type="evidence" value="ECO:0007669"/>
    <property type="project" value="InterPro"/>
</dbReference>
<dbReference type="InterPro" id="IPR020841">
    <property type="entry name" value="PKS_Beta-ketoAc_synthase_dom"/>
</dbReference>
<evidence type="ECO:0000256" key="4">
    <source>
        <dbReference type="ARBA" id="ARBA00022553"/>
    </source>
</evidence>
<organism evidence="14 15">
    <name type="scientific">Streptomyces corynorhini</name>
    <dbReference type="NCBI Taxonomy" id="2282652"/>
    <lineage>
        <taxon>Bacteria</taxon>
        <taxon>Bacillati</taxon>
        <taxon>Actinomycetota</taxon>
        <taxon>Actinomycetes</taxon>
        <taxon>Kitasatosporales</taxon>
        <taxon>Streptomycetaceae</taxon>
        <taxon>Streptomyces</taxon>
    </lineage>
</organism>
<dbReference type="SMART" id="SM00823">
    <property type="entry name" value="PKS_PP"/>
    <property type="match status" value="2"/>
</dbReference>
<dbReference type="GO" id="GO:0004312">
    <property type="term" value="F:fatty acid synthase activity"/>
    <property type="evidence" value="ECO:0007669"/>
    <property type="project" value="TreeGrafter"/>
</dbReference>
<feature type="region of interest" description="Disordered" evidence="10">
    <location>
        <begin position="462"/>
        <end position="492"/>
    </location>
</feature>
<dbReference type="InterPro" id="IPR016035">
    <property type="entry name" value="Acyl_Trfase/lysoPLipase"/>
</dbReference>
<dbReference type="SUPFAM" id="SSF52151">
    <property type="entry name" value="FabD/lysophospholipase-like"/>
    <property type="match status" value="2"/>
</dbReference>
<gene>
    <name evidence="14" type="ORF">DVH02_02020</name>
</gene>
<dbReference type="SUPFAM" id="SSF101173">
    <property type="entry name" value="Docking domain B of the erythromycin polyketide synthase (DEBS)"/>
    <property type="match status" value="1"/>
</dbReference>
<dbReference type="SUPFAM" id="SSF55048">
    <property type="entry name" value="Probable ACP-binding domain of malonyl-CoA ACP transacylase"/>
    <property type="match status" value="2"/>
</dbReference>
<dbReference type="InterPro" id="IPR015083">
    <property type="entry name" value="NorB/c/GfsB-D-like_docking"/>
</dbReference>
<dbReference type="InterPro" id="IPR036736">
    <property type="entry name" value="ACP-like_sf"/>
</dbReference>
<feature type="domain" description="Ketosynthase family 3 (KS3)" evidence="12">
    <location>
        <begin position="1791"/>
        <end position="2207"/>
    </location>
</feature>
<dbReference type="SMART" id="SM00825">
    <property type="entry name" value="PKS_KS"/>
    <property type="match status" value="2"/>
</dbReference>
<evidence type="ECO:0000259" key="12">
    <source>
        <dbReference type="PROSITE" id="PS52004"/>
    </source>
</evidence>
<dbReference type="Gene3D" id="3.40.366.10">
    <property type="entry name" value="Malonyl-Coenzyme A Acyl Carrier Protein, domain 2"/>
    <property type="match status" value="2"/>
</dbReference>
<evidence type="ECO:0000256" key="9">
    <source>
        <dbReference type="PROSITE-ProRule" id="PRU01363"/>
    </source>
</evidence>
<dbReference type="InterPro" id="IPR055123">
    <property type="entry name" value="SpnB-like_Rossmann"/>
</dbReference>
<keyword evidence="6" id="KW-0045">Antibiotic biosynthesis</keyword>
<dbReference type="InterPro" id="IPR036299">
    <property type="entry name" value="Polyketide_synth_docking_sf"/>
</dbReference>
<dbReference type="Pfam" id="PF02801">
    <property type="entry name" value="Ketoacyl-synt_C"/>
    <property type="match status" value="2"/>
</dbReference>
<dbReference type="PANTHER" id="PTHR43775:SF51">
    <property type="entry name" value="INACTIVE PHENOLPHTHIOCEROL SYNTHESIS POLYKETIDE SYNTHASE TYPE I PKS1-RELATED"/>
    <property type="match status" value="1"/>
</dbReference>
<dbReference type="InterPro" id="IPR049552">
    <property type="entry name" value="PKS_DH_N"/>
</dbReference>
<dbReference type="NCBIfam" id="NF045894">
    <property type="entry name" value="PKS_plus_SDR"/>
    <property type="match status" value="1"/>
</dbReference>
<dbReference type="InterPro" id="IPR013968">
    <property type="entry name" value="PKS_KR"/>
</dbReference>
<evidence type="ECO:0000259" key="11">
    <source>
        <dbReference type="PROSITE" id="PS50075"/>
    </source>
</evidence>
<dbReference type="SUPFAM" id="SSF51735">
    <property type="entry name" value="NAD(P)-binding Rossmann-fold domains"/>
    <property type="match status" value="4"/>
</dbReference>
<dbReference type="Gene3D" id="3.40.50.720">
    <property type="entry name" value="NAD(P)-binding Rossmann-like Domain"/>
    <property type="match status" value="2"/>
</dbReference>
<dbReference type="InterPro" id="IPR032821">
    <property type="entry name" value="PKS_assoc"/>
</dbReference>
<feature type="region of interest" description="Disordered" evidence="10">
    <location>
        <begin position="1667"/>
        <end position="1690"/>
    </location>
</feature>
<dbReference type="PROSITE" id="PS52004">
    <property type="entry name" value="KS3_2"/>
    <property type="match status" value="2"/>
</dbReference>
<evidence type="ECO:0000313" key="14">
    <source>
        <dbReference type="EMBL" id="RDG39779.1"/>
    </source>
</evidence>
<dbReference type="PROSITE" id="PS52019">
    <property type="entry name" value="PKS_MFAS_DH"/>
    <property type="match status" value="1"/>
</dbReference>
<dbReference type="CDD" id="cd08956">
    <property type="entry name" value="KR_3_FAS_SDR_x"/>
    <property type="match status" value="1"/>
</dbReference>
<dbReference type="InterPro" id="IPR041618">
    <property type="entry name" value="PKS_DE"/>
</dbReference>
<dbReference type="Pfam" id="PF08990">
    <property type="entry name" value="Docking"/>
    <property type="match status" value="1"/>
</dbReference>
<dbReference type="InterPro" id="IPR020807">
    <property type="entry name" value="PKS_DH"/>
</dbReference>
<dbReference type="Gene3D" id="3.40.47.10">
    <property type="match status" value="2"/>
</dbReference>
<dbReference type="SMART" id="SM00827">
    <property type="entry name" value="PKS_AT"/>
    <property type="match status" value="2"/>
</dbReference>
<dbReference type="InterPro" id="IPR016039">
    <property type="entry name" value="Thiolase-like"/>
</dbReference>
<feature type="domain" description="Ketosynthase family 3 (KS3)" evidence="12">
    <location>
        <begin position="33"/>
        <end position="460"/>
    </location>
</feature>
<evidence type="ECO:0000259" key="13">
    <source>
        <dbReference type="PROSITE" id="PS52019"/>
    </source>
</evidence>
<evidence type="ECO:0000256" key="10">
    <source>
        <dbReference type="SAM" id="MobiDB-lite"/>
    </source>
</evidence>
<dbReference type="Pfam" id="PF18369">
    <property type="entry name" value="PKS_DE"/>
    <property type="match status" value="1"/>
</dbReference>
<dbReference type="FunFam" id="3.40.47.10:FF:000019">
    <property type="entry name" value="Polyketide synthase type I"/>
    <property type="match status" value="2"/>
</dbReference>
<dbReference type="OrthoDB" id="9778690at2"/>
<dbReference type="Proteomes" id="UP000253741">
    <property type="component" value="Unassembled WGS sequence"/>
</dbReference>
<dbReference type="PROSITE" id="PS00606">
    <property type="entry name" value="KS3_1"/>
    <property type="match status" value="2"/>
</dbReference>
<dbReference type="InterPro" id="IPR036291">
    <property type="entry name" value="NAD(P)-bd_dom_sf"/>
</dbReference>
<comment type="caution">
    <text evidence="14">The sequence shown here is derived from an EMBL/GenBank/DDBJ whole genome shotgun (WGS) entry which is preliminary data.</text>
</comment>
<dbReference type="Gene3D" id="1.10.1200.10">
    <property type="entry name" value="ACP-like"/>
    <property type="match status" value="2"/>
</dbReference>
<comment type="cofactor">
    <cofactor evidence="1">
        <name>pantetheine 4'-phosphate</name>
        <dbReference type="ChEBI" id="CHEBI:47942"/>
    </cofactor>
</comment>
<keyword evidence="5" id="KW-0808">Transferase</keyword>
<dbReference type="Pfam" id="PF14765">
    <property type="entry name" value="PS-DH"/>
    <property type="match status" value="1"/>
</dbReference>
<protein>
    <submittedName>
        <fullName evidence="14">SDR family NAD(P)-dependent oxidoreductase</fullName>
    </submittedName>
</protein>
<dbReference type="Pfam" id="PF00698">
    <property type="entry name" value="Acyl_transf_1"/>
    <property type="match status" value="2"/>
</dbReference>
<evidence type="ECO:0000313" key="15">
    <source>
        <dbReference type="Proteomes" id="UP000253741"/>
    </source>
</evidence>
<evidence type="ECO:0000256" key="3">
    <source>
        <dbReference type="ARBA" id="ARBA00022450"/>
    </source>
</evidence>
<feature type="region of interest" description="C-terminal hotdog fold" evidence="9">
    <location>
        <begin position="1089"/>
        <end position="1232"/>
    </location>
</feature>
<dbReference type="InterPro" id="IPR057326">
    <property type="entry name" value="KR_dom"/>
</dbReference>
<dbReference type="Gene3D" id="3.10.129.110">
    <property type="entry name" value="Polyketide synthase dehydratase"/>
    <property type="match status" value="1"/>
</dbReference>
<dbReference type="InterPro" id="IPR009081">
    <property type="entry name" value="PP-bd_ACP"/>
</dbReference>
<dbReference type="Pfam" id="PF21089">
    <property type="entry name" value="PKS_DH_N"/>
    <property type="match status" value="1"/>
</dbReference>
<dbReference type="GO" id="GO:0031177">
    <property type="term" value="F:phosphopantetheine binding"/>
    <property type="evidence" value="ECO:0007669"/>
    <property type="project" value="InterPro"/>
</dbReference>
<dbReference type="Pfam" id="PF22953">
    <property type="entry name" value="SpnB_Rossmann"/>
    <property type="match status" value="1"/>
</dbReference>
<evidence type="ECO:0000256" key="2">
    <source>
        <dbReference type="ARBA" id="ARBA00004792"/>
    </source>
</evidence>
<dbReference type="InterPro" id="IPR014043">
    <property type="entry name" value="Acyl_transferase_dom"/>
</dbReference>
<dbReference type="InterPro" id="IPR016036">
    <property type="entry name" value="Malonyl_transacylase_ACP-bd"/>
</dbReference>
<dbReference type="PANTHER" id="PTHR43775">
    <property type="entry name" value="FATTY ACID SYNTHASE"/>
    <property type="match status" value="1"/>
</dbReference>
<dbReference type="Pfam" id="PF08659">
    <property type="entry name" value="KR"/>
    <property type="match status" value="2"/>
</dbReference>
<dbReference type="SMART" id="SM01294">
    <property type="entry name" value="PKS_PP_betabranch"/>
    <property type="match status" value="2"/>
</dbReference>
<dbReference type="InterPro" id="IPR050091">
    <property type="entry name" value="PKS_NRPS_Biosynth_Enz"/>
</dbReference>
<dbReference type="InterPro" id="IPR006162">
    <property type="entry name" value="Ppantetheine_attach_site"/>
</dbReference>
<feature type="region of interest" description="Disordered" evidence="10">
    <location>
        <begin position="67"/>
        <end position="91"/>
    </location>
</feature>
<feature type="region of interest" description="N-terminal hotdog fold" evidence="9">
    <location>
        <begin position="953"/>
        <end position="1077"/>
    </location>
</feature>
<dbReference type="InterPro" id="IPR001227">
    <property type="entry name" value="Ac_transferase_dom_sf"/>
</dbReference>
<dbReference type="Gene3D" id="3.30.70.3290">
    <property type="match status" value="2"/>
</dbReference>
<evidence type="ECO:0000256" key="5">
    <source>
        <dbReference type="ARBA" id="ARBA00022679"/>
    </source>
</evidence>
<dbReference type="GO" id="GO:0033068">
    <property type="term" value="P:macrolide biosynthetic process"/>
    <property type="evidence" value="ECO:0007669"/>
    <property type="project" value="UniProtKB-ARBA"/>
</dbReference>
<name>A0A370BHH6_9ACTN</name>
<feature type="active site" description="Proton acceptor; for dehydratase activity" evidence="9">
    <location>
        <position position="985"/>
    </location>
</feature>
<feature type="compositionally biased region" description="Basic and acidic residues" evidence="10">
    <location>
        <begin position="67"/>
        <end position="89"/>
    </location>
</feature>
<dbReference type="CDD" id="cd00833">
    <property type="entry name" value="PKS"/>
    <property type="match status" value="2"/>
</dbReference>
<dbReference type="InterPro" id="IPR049900">
    <property type="entry name" value="PKS_mFAS_DH"/>
</dbReference>
<dbReference type="EMBL" id="QQNA01000010">
    <property type="protein sequence ID" value="RDG39779.1"/>
    <property type="molecule type" value="Genomic_DNA"/>
</dbReference>
<feature type="domain" description="Carrier" evidence="11">
    <location>
        <begin position="1699"/>
        <end position="1774"/>
    </location>
</feature>
<dbReference type="Pfam" id="PF16197">
    <property type="entry name" value="KAsynt_C_assoc"/>
    <property type="match status" value="2"/>
</dbReference>
<dbReference type="FunFam" id="1.10.1200.10:FF:000007">
    <property type="entry name" value="Probable polyketide synthase pks17"/>
    <property type="match status" value="2"/>
</dbReference>
<dbReference type="SMART" id="SM00822">
    <property type="entry name" value="PKS_KR"/>
    <property type="match status" value="2"/>
</dbReference>
<dbReference type="InterPro" id="IPR042104">
    <property type="entry name" value="PKS_dehydratase_sf"/>
</dbReference>
<feature type="domain" description="PKS/mFAS DH" evidence="13">
    <location>
        <begin position="953"/>
        <end position="1232"/>
    </location>
</feature>
<feature type="domain" description="Carrier" evidence="11">
    <location>
        <begin position="3225"/>
        <end position="3300"/>
    </location>
</feature>